<evidence type="ECO:0000313" key="2">
    <source>
        <dbReference type="EMBL" id="KAF2645803.1"/>
    </source>
</evidence>
<dbReference type="AlphaFoldDB" id="A0A6A6SGJ0"/>
<protein>
    <submittedName>
        <fullName evidence="2">Uncharacterized protein</fullName>
    </submittedName>
</protein>
<keyword evidence="3" id="KW-1185">Reference proteome</keyword>
<name>A0A6A6SGJ0_9PLEO</name>
<reference evidence="2" key="1">
    <citation type="journal article" date="2020" name="Stud. Mycol.">
        <title>101 Dothideomycetes genomes: a test case for predicting lifestyles and emergence of pathogens.</title>
        <authorList>
            <person name="Haridas S."/>
            <person name="Albert R."/>
            <person name="Binder M."/>
            <person name="Bloem J."/>
            <person name="Labutti K."/>
            <person name="Salamov A."/>
            <person name="Andreopoulos B."/>
            <person name="Baker S."/>
            <person name="Barry K."/>
            <person name="Bills G."/>
            <person name="Bluhm B."/>
            <person name="Cannon C."/>
            <person name="Castanera R."/>
            <person name="Culley D."/>
            <person name="Daum C."/>
            <person name="Ezra D."/>
            <person name="Gonzalez J."/>
            <person name="Henrissat B."/>
            <person name="Kuo A."/>
            <person name="Liang C."/>
            <person name="Lipzen A."/>
            <person name="Lutzoni F."/>
            <person name="Magnuson J."/>
            <person name="Mondo S."/>
            <person name="Nolan M."/>
            <person name="Ohm R."/>
            <person name="Pangilinan J."/>
            <person name="Park H.-J."/>
            <person name="Ramirez L."/>
            <person name="Alfaro M."/>
            <person name="Sun H."/>
            <person name="Tritt A."/>
            <person name="Yoshinaga Y."/>
            <person name="Zwiers L.-H."/>
            <person name="Turgeon B."/>
            <person name="Goodwin S."/>
            <person name="Spatafora J."/>
            <person name="Crous P."/>
            <person name="Grigoriev I."/>
        </authorList>
    </citation>
    <scope>NUCLEOTIDE SEQUENCE</scope>
    <source>
        <strain evidence="2">CBS 473.64</strain>
    </source>
</reference>
<proteinExistence type="predicted"/>
<feature type="region of interest" description="Disordered" evidence="1">
    <location>
        <begin position="1"/>
        <end position="73"/>
    </location>
</feature>
<gene>
    <name evidence="2" type="ORF">P280DRAFT_465554</name>
</gene>
<feature type="compositionally biased region" description="Basic and acidic residues" evidence="1">
    <location>
        <begin position="55"/>
        <end position="69"/>
    </location>
</feature>
<evidence type="ECO:0000313" key="3">
    <source>
        <dbReference type="Proteomes" id="UP000799753"/>
    </source>
</evidence>
<sequence length="91" mass="10972">MYLVDKHLISNIRPSDRPTHATPIQYNTIQYNNIKHKNDSRENQNQKPQKKEKKVKIQREDKYRRDKPTPTHALSYIAGHMAYRGRYHTRD</sequence>
<feature type="compositionally biased region" description="Basic and acidic residues" evidence="1">
    <location>
        <begin position="1"/>
        <end position="19"/>
    </location>
</feature>
<evidence type="ECO:0000256" key="1">
    <source>
        <dbReference type="SAM" id="MobiDB-lite"/>
    </source>
</evidence>
<dbReference type="EMBL" id="MU006777">
    <property type="protein sequence ID" value="KAF2645803.1"/>
    <property type="molecule type" value="Genomic_DNA"/>
</dbReference>
<dbReference type="Proteomes" id="UP000799753">
    <property type="component" value="Unassembled WGS sequence"/>
</dbReference>
<feature type="compositionally biased region" description="Polar residues" evidence="1">
    <location>
        <begin position="22"/>
        <end position="33"/>
    </location>
</feature>
<accession>A0A6A6SGJ0</accession>
<organism evidence="2 3">
    <name type="scientific">Massarina eburnea CBS 473.64</name>
    <dbReference type="NCBI Taxonomy" id="1395130"/>
    <lineage>
        <taxon>Eukaryota</taxon>
        <taxon>Fungi</taxon>
        <taxon>Dikarya</taxon>
        <taxon>Ascomycota</taxon>
        <taxon>Pezizomycotina</taxon>
        <taxon>Dothideomycetes</taxon>
        <taxon>Pleosporomycetidae</taxon>
        <taxon>Pleosporales</taxon>
        <taxon>Massarineae</taxon>
        <taxon>Massarinaceae</taxon>
        <taxon>Massarina</taxon>
    </lineage>
</organism>